<gene>
    <name evidence="1" type="ORF">AVEN_191837_1</name>
</gene>
<comment type="caution">
    <text evidence="1">The sequence shown here is derived from an EMBL/GenBank/DDBJ whole genome shotgun (WGS) entry which is preliminary data.</text>
</comment>
<dbReference type="AlphaFoldDB" id="A0A4Y2F0P7"/>
<evidence type="ECO:0000313" key="2">
    <source>
        <dbReference type="Proteomes" id="UP000499080"/>
    </source>
</evidence>
<dbReference type="EMBL" id="BGPR01000767">
    <property type="protein sequence ID" value="GBM34681.1"/>
    <property type="molecule type" value="Genomic_DNA"/>
</dbReference>
<evidence type="ECO:0000313" key="1">
    <source>
        <dbReference type="EMBL" id="GBM34681.1"/>
    </source>
</evidence>
<proteinExistence type="predicted"/>
<keyword evidence="2" id="KW-1185">Reference proteome</keyword>
<dbReference type="Proteomes" id="UP000499080">
    <property type="component" value="Unassembled WGS sequence"/>
</dbReference>
<accession>A0A4Y2F0P7</accession>
<name>A0A4Y2F0P7_ARAVE</name>
<sequence>MDHLLTLNMPFFPSHQESARKLTYWAAKKSNVIGVSEEEYEVMTMNSTEPKHESLAHFKRTVFTSRRIFAEKLNYSEGRAVPYEIRSSSRPLQQSKRDRSYENFREKRNYKIQLGSA</sequence>
<organism evidence="1 2">
    <name type="scientific">Araneus ventricosus</name>
    <name type="common">Orbweaver spider</name>
    <name type="synonym">Epeira ventricosa</name>
    <dbReference type="NCBI Taxonomy" id="182803"/>
    <lineage>
        <taxon>Eukaryota</taxon>
        <taxon>Metazoa</taxon>
        <taxon>Ecdysozoa</taxon>
        <taxon>Arthropoda</taxon>
        <taxon>Chelicerata</taxon>
        <taxon>Arachnida</taxon>
        <taxon>Araneae</taxon>
        <taxon>Araneomorphae</taxon>
        <taxon>Entelegynae</taxon>
        <taxon>Araneoidea</taxon>
        <taxon>Araneidae</taxon>
        <taxon>Araneus</taxon>
    </lineage>
</organism>
<protein>
    <submittedName>
        <fullName evidence="1">Uncharacterized protein</fullName>
    </submittedName>
</protein>
<reference evidence="1 2" key="1">
    <citation type="journal article" date="2019" name="Sci. Rep.">
        <title>Orb-weaving spider Araneus ventricosus genome elucidates the spidroin gene catalogue.</title>
        <authorList>
            <person name="Kono N."/>
            <person name="Nakamura H."/>
            <person name="Ohtoshi R."/>
            <person name="Moran D.A.P."/>
            <person name="Shinohara A."/>
            <person name="Yoshida Y."/>
            <person name="Fujiwara M."/>
            <person name="Mori M."/>
            <person name="Tomita M."/>
            <person name="Arakawa K."/>
        </authorList>
    </citation>
    <scope>NUCLEOTIDE SEQUENCE [LARGE SCALE GENOMIC DNA]</scope>
</reference>